<dbReference type="Pfam" id="PF10358">
    <property type="entry name" value="NT-C2"/>
    <property type="match status" value="1"/>
</dbReference>
<feature type="region of interest" description="Disordered" evidence="2">
    <location>
        <begin position="140"/>
        <end position="169"/>
    </location>
</feature>
<evidence type="ECO:0000313" key="3">
    <source>
        <dbReference type="Proteomes" id="UP000235220"/>
    </source>
</evidence>
<proteinExistence type="predicted"/>
<name>A0A2I4F9U3_JUGRE</name>
<feature type="coiled-coil region" evidence="1">
    <location>
        <begin position="722"/>
        <end position="879"/>
    </location>
</feature>
<feature type="compositionally biased region" description="Basic and acidic residues" evidence="2">
    <location>
        <begin position="140"/>
        <end position="159"/>
    </location>
</feature>
<keyword evidence="3" id="KW-1185">Reference proteome</keyword>
<keyword evidence="1" id="KW-0175">Coiled coil</keyword>
<feature type="compositionally biased region" description="Polar residues" evidence="2">
    <location>
        <begin position="264"/>
        <end position="284"/>
    </location>
</feature>
<evidence type="ECO:0000256" key="2">
    <source>
        <dbReference type="SAM" id="MobiDB-lite"/>
    </source>
</evidence>
<protein>
    <submittedName>
        <fullName evidence="4">Golgin subfamily A member 6-like protein 1</fullName>
    </submittedName>
</protein>
<feature type="region of interest" description="Disordered" evidence="2">
    <location>
        <begin position="259"/>
        <end position="291"/>
    </location>
</feature>
<dbReference type="PANTHER" id="PTHR34452:SF14">
    <property type="entry name" value="MYOSIN HEAVY CHAIN, MUSCLE"/>
    <property type="match status" value="1"/>
</dbReference>
<sequence>MFKSWSKKKTVKAVFKMEFQATQVPKLKKSTLMISLVPEDVGKPTVRLERAAVQDGTCYWENPIYEKVKFIKDPKTGNLNEKIYHFIVSTGSSKSGYLGEASIDFTDFAAEAKPSAVSLPLKFANSGAVLHVTIQKMEEATDQKEEYRAPSLSHDKDLKNQPGNCSTDENLYSVAKDRHQNGTMSQISEQNGISRASTGSSATLASCWDTSSIQSTQQDPGLRSNSIHHEPTSLRTHIRRNSMPQKGILDSIITKTRVHRRSNTDCSMDSASYGSLVDSINSPEDNLPGEKLQEASDDSIKILKNEIAALLRQAEVSEMELESLRRQIVKERKQGDILSRNVFSLKEEKDALKIECEQLKSQHKRINEAEAPKTLQSEIKGARVQLEAMRQELNYEKDTNKDLQLQLQKTQDSNTDLIHAVRDLEEMLERKNREITDLSTSNMNGDKNSTLEELAKEHDNSEEVDLLKQNIRDLNGEIEFYKKHKEELDMHMKQLVLDYELLKKENQDISLKLEKNQEQEQMTQNEYLAAMETIKGLESQIERLEGKFKKQTEEFSESLVSINELEIQVQNLETELEKQAQEFEENLNAMTCAKTEQEQRAIRAEEGLRKTRWNNAATAERLQEEFRRLSVEMASKFDEHEKQGTKALAEAKELRLQKINLEELLEKANEELGLIKHQNEVKQQQLLNQIHLDENKIEKMSLELDQKSMQLEYAQKHDREDHEAFLMDIQMLRAEVERLTKEKYNFSEQVDREQIKTYVGEKEMLIQTWNKERGDLEKKLGSAKKETEKIHEELIAMRSLKDEKEAMSNDLQSEVEDLRARHNELKHVLDKEELEKENLRRQIFQIKYQLLKEEEMTGMEKKLMNCNGQSEERENAQENPLLSKMGATEDKSLQKEDNVVPHERRGDIHSEKEVKVSTFYTGDNNNYTNLLSEVALLKQRNKYMEKELKEMEERYSEISLKFAEVEGERQQLVMTVRNLKNGKKN</sequence>
<dbReference type="KEGG" id="jre:108996833"/>
<dbReference type="AlphaFoldDB" id="A0A2I4F9U3"/>
<dbReference type="Gramene" id="Jr10_08910_p1">
    <property type="protein sequence ID" value="cds.Jr10_08910_p1"/>
    <property type="gene ID" value="Jr10_08910"/>
</dbReference>
<dbReference type="InterPro" id="IPR019448">
    <property type="entry name" value="NT-C2"/>
</dbReference>
<dbReference type="FunCoup" id="A0A2I4F9U3">
    <property type="interactions" value="191"/>
</dbReference>
<evidence type="ECO:0000256" key="1">
    <source>
        <dbReference type="SAM" id="Coils"/>
    </source>
</evidence>
<dbReference type="STRING" id="51240.A0A2I4F9U3"/>
<gene>
    <name evidence="4" type="primary">LOC108996833</name>
</gene>
<feature type="coiled-coil region" evidence="1">
    <location>
        <begin position="934"/>
        <end position="968"/>
    </location>
</feature>
<dbReference type="OrthoDB" id="765176at2759"/>
<accession>A0A2I4F9U3</accession>
<dbReference type="Proteomes" id="UP000235220">
    <property type="component" value="Chromosome 10"/>
</dbReference>
<feature type="coiled-coil region" evidence="1">
    <location>
        <begin position="300"/>
        <end position="685"/>
    </location>
</feature>
<evidence type="ECO:0000313" key="4">
    <source>
        <dbReference type="RefSeq" id="XP_018828408.2"/>
    </source>
</evidence>
<reference evidence="4" key="1">
    <citation type="submission" date="2025-08" db="UniProtKB">
        <authorList>
            <consortium name="RefSeq"/>
        </authorList>
    </citation>
    <scope>IDENTIFICATION</scope>
    <source>
        <tissue evidence="4">Leaves</tissue>
    </source>
</reference>
<dbReference type="PANTHER" id="PTHR34452">
    <property type="entry name" value="MYOSIN HEAVY CHAIN-RELATED PROTEIN"/>
    <property type="match status" value="1"/>
</dbReference>
<dbReference type="PROSITE" id="PS51840">
    <property type="entry name" value="C2_NT"/>
    <property type="match status" value="1"/>
</dbReference>
<dbReference type="GeneID" id="108996833"/>
<dbReference type="RefSeq" id="XP_018828408.2">
    <property type="nucleotide sequence ID" value="XM_018972863.2"/>
</dbReference>
<organism evidence="3 4">
    <name type="scientific">Juglans regia</name>
    <name type="common">English walnut</name>
    <dbReference type="NCBI Taxonomy" id="51240"/>
    <lineage>
        <taxon>Eukaryota</taxon>
        <taxon>Viridiplantae</taxon>
        <taxon>Streptophyta</taxon>
        <taxon>Embryophyta</taxon>
        <taxon>Tracheophyta</taxon>
        <taxon>Spermatophyta</taxon>
        <taxon>Magnoliopsida</taxon>
        <taxon>eudicotyledons</taxon>
        <taxon>Gunneridae</taxon>
        <taxon>Pentapetalae</taxon>
        <taxon>rosids</taxon>
        <taxon>fabids</taxon>
        <taxon>Fagales</taxon>
        <taxon>Juglandaceae</taxon>
        <taxon>Juglans</taxon>
    </lineage>
</organism>